<evidence type="ECO:0008006" key="4">
    <source>
        <dbReference type="Google" id="ProtNLM"/>
    </source>
</evidence>
<evidence type="ECO:0000256" key="1">
    <source>
        <dbReference type="SAM" id="Phobius"/>
    </source>
</evidence>
<dbReference type="AlphaFoldDB" id="A0A1E5KU24"/>
<feature type="transmembrane region" description="Helical" evidence="1">
    <location>
        <begin position="55"/>
        <end position="73"/>
    </location>
</feature>
<organism evidence="2 3">
    <name type="scientific">Enterococcus rivorum</name>
    <dbReference type="NCBI Taxonomy" id="762845"/>
    <lineage>
        <taxon>Bacteria</taxon>
        <taxon>Bacillati</taxon>
        <taxon>Bacillota</taxon>
        <taxon>Bacilli</taxon>
        <taxon>Lactobacillales</taxon>
        <taxon>Enterococcaceae</taxon>
        <taxon>Enterococcus</taxon>
    </lineage>
</organism>
<keyword evidence="1" id="KW-1133">Transmembrane helix</keyword>
<dbReference type="EMBL" id="MIEK01000049">
    <property type="protein sequence ID" value="OEH81363.1"/>
    <property type="molecule type" value="Genomic_DNA"/>
</dbReference>
<keyword evidence="3" id="KW-1185">Reference proteome</keyword>
<dbReference type="STRING" id="762845.BCR26_16765"/>
<proteinExistence type="predicted"/>
<sequence length="103" mass="12280">MTENYIKIIFSLTPSLLLLLGGFLFTRYKNKLWNNPLLIILKNDRETVNELTGKIWIIEGMVLLIIIVIFRLYRTTWLIISLYFFSVILSYAIVYYLIKKKKD</sequence>
<feature type="transmembrane region" description="Helical" evidence="1">
    <location>
        <begin position="6"/>
        <end position="25"/>
    </location>
</feature>
<evidence type="ECO:0000313" key="3">
    <source>
        <dbReference type="Proteomes" id="UP000095256"/>
    </source>
</evidence>
<name>A0A1E5KU24_9ENTE</name>
<reference evidence="2 3" key="1">
    <citation type="submission" date="2016-09" db="EMBL/GenBank/DDBJ databases">
        <authorList>
            <person name="Capua I."/>
            <person name="De Benedictis P."/>
            <person name="Joannis T."/>
            <person name="Lombin L.H."/>
            <person name="Cattoli G."/>
        </authorList>
    </citation>
    <scope>NUCLEOTIDE SEQUENCE [LARGE SCALE GENOMIC DNA]</scope>
    <source>
        <strain evidence="2 3">LMG 25899</strain>
    </source>
</reference>
<dbReference type="OrthoDB" id="3035643at2"/>
<keyword evidence="1" id="KW-0472">Membrane</keyword>
<keyword evidence="1" id="KW-0812">Transmembrane</keyword>
<feature type="transmembrane region" description="Helical" evidence="1">
    <location>
        <begin position="79"/>
        <end position="98"/>
    </location>
</feature>
<dbReference type="Proteomes" id="UP000095256">
    <property type="component" value="Unassembled WGS sequence"/>
</dbReference>
<protein>
    <recommendedName>
        <fullName evidence="4">DUF3784 domain-containing protein</fullName>
    </recommendedName>
</protein>
<dbReference type="RefSeq" id="WP_069699658.1">
    <property type="nucleotide sequence ID" value="NZ_JAGGMA010000008.1"/>
</dbReference>
<gene>
    <name evidence="2" type="ORF">BCR26_16765</name>
</gene>
<comment type="caution">
    <text evidence="2">The sequence shown here is derived from an EMBL/GenBank/DDBJ whole genome shotgun (WGS) entry which is preliminary data.</text>
</comment>
<evidence type="ECO:0000313" key="2">
    <source>
        <dbReference type="EMBL" id="OEH81363.1"/>
    </source>
</evidence>
<accession>A0A1E5KU24</accession>